<proteinExistence type="inferred from homology"/>
<dbReference type="GO" id="GO:0018064">
    <property type="term" value="F:protein-L-histidine N-tele-methyltransferase activity"/>
    <property type="evidence" value="ECO:0007669"/>
    <property type="project" value="UniProtKB-EC"/>
</dbReference>
<comment type="similarity">
    <text evidence="4">Belongs to the class V-like SAM-binding methyltransferase superfamily. SETD3 actin-histidine methyltransferase family.</text>
</comment>
<comment type="catalytic activity">
    <reaction evidence="4">
        <text>L-histidyl-[protein] + S-adenosyl-L-methionine = N(tele)-methyl-L-histidyl-[protein] + S-adenosyl-L-homocysteine + H(+)</text>
        <dbReference type="Rhea" id="RHEA:19369"/>
        <dbReference type="Rhea" id="RHEA-COMP:9745"/>
        <dbReference type="Rhea" id="RHEA-COMP:11600"/>
        <dbReference type="ChEBI" id="CHEBI:15378"/>
        <dbReference type="ChEBI" id="CHEBI:16367"/>
        <dbReference type="ChEBI" id="CHEBI:29979"/>
        <dbReference type="ChEBI" id="CHEBI:57856"/>
        <dbReference type="ChEBI" id="CHEBI:59789"/>
        <dbReference type="EC" id="2.1.1.85"/>
    </reaction>
</comment>
<dbReference type="Gene3D" id="3.90.1410.10">
    <property type="entry name" value="set domain protein methyltransferase, domain 1"/>
    <property type="match status" value="1"/>
</dbReference>
<sequence>MSNGMAKTLSKGKAKELNGLLEQLMQLGAPDYDTVEACLDQHRNMYGVLERIRRLEPKLRTTNDRPRMENVENFTKWATGKGCTLKNVRIAEQAEYGGLGLEATGTISDTFIEVPRSLFFYIDDGARFKNLLLQMPANMMRDQGNVMLALALIMERFRKNSFWEPYFDVFPVRYTTPLYYTPDDARELINTEAFHPALKLCKTIARQYGFIRKVILQYVDELQNNFTYDVFR</sequence>
<name>A0A084VHB9_ANOSI</name>
<evidence type="ECO:0000256" key="2">
    <source>
        <dbReference type="ARBA" id="ARBA00022679"/>
    </source>
</evidence>
<evidence type="ECO:0000256" key="1">
    <source>
        <dbReference type="ARBA" id="ARBA00022603"/>
    </source>
</evidence>
<dbReference type="GO" id="GO:0016279">
    <property type="term" value="F:protein-lysine N-methyltransferase activity"/>
    <property type="evidence" value="ECO:0007669"/>
    <property type="project" value="TreeGrafter"/>
</dbReference>
<keyword evidence="3 4" id="KW-0949">S-adenosyl-L-methionine</keyword>
<keyword evidence="1 4" id="KW-0489">Methyltransferase</keyword>
<dbReference type="PROSITE" id="PS51565">
    <property type="entry name" value="SAM_MT85_SETD3"/>
    <property type="match status" value="1"/>
</dbReference>
<keyword evidence="2 4" id="KW-0808">Transferase</keyword>
<protein>
    <recommendedName>
        <fullName evidence="4">protein-histidine N-methyltransferase</fullName>
        <ecNumber evidence="4">2.1.1.85</ecNumber>
    </recommendedName>
</protein>
<dbReference type="VEuPathDB" id="VectorBase:ASIC004659"/>
<gene>
    <name evidence="5" type="ORF">ZHAS_00004659</name>
</gene>
<dbReference type="EMBL" id="ATLV01013151">
    <property type="status" value="NOT_ANNOTATED_CDS"/>
    <property type="molecule type" value="Genomic_DNA"/>
</dbReference>
<dbReference type="OrthoDB" id="441812at2759"/>
<dbReference type="EMBL" id="KE524842">
    <property type="protein sequence ID" value="KFB37363.1"/>
    <property type="molecule type" value="Genomic_DNA"/>
</dbReference>
<dbReference type="OMA" id="FTYERYW"/>
<evidence type="ECO:0000256" key="4">
    <source>
        <dbReference type="PROSITE-ProRule" id="PRU00898"/>
    </source>
</evidence>
<evidence type="ECO:0000313" key="7">
    <source>
        <dbReference type="Proteomes" id="UP000030765"/>
    </source>
</evidence>
<reference evidence="6" key="2">
    <citation type="submission" date="2020-05" db="UniProtKB">
        <authorList>
            <consortium name="EnsemblMetazoa"/>
        </authorList>
    </citation>
    <scope>IDENTIFICATION</scope>
</reference>
<reference evidence="5 7" key="1">
    <citation type="journal article" date="2014" name="BMC Genomics">
        <title>Genome sequence of Anopheles sinensis provides insight into genetics basis of mosquito competence for malaria parasites.</title>
        <authorList>
            <person name="Zhou D."/>
            <person name="Zhang D."/>
            <person name="Ding G."/>
            <person name="Shi L."/>
            <person name="Hou Q."/>
            <person name="Ye Y."/>
            <person name="Xu Y."/>
            <person name="Zhou H."/>
            <person name="Xiong C."/>
            <person name="Li S."/>
            <person name="Yu J."/>
            <person name="Hong S."/>
            <person name="Yu X."/>
            <person name="Zou P."/>
            <person name="Chen C."/>
            <person name="Chang X."/>
            <person name="Wang W."/>
            <person name="Lv Y."/>
            <person name="Sun Y."/>
            <person name="Ma L."/>
            <person name="Shen B."/>
            <person name="Zhu C."/>
        </authorList>
    </citation>
    <scope>NUCLEOTIDE SEQUENCE [LARGE SCALE GENOMIC DNA]</scope>
</reference>
<keyword evidence="7" id="KW-1185">Reference proteome</keyword>
<dbReference type="AlphaFoldDB" id="A0A084VHB9"/>
<evidence type="ECO:0000313" key="5">
    <source>
        <dbReference type="EMBL" id="KFB37363.1"/>
    </source>
</evidence>
<dbReference type="PANTHER" id="PTHR13271:SF47">
    <property type="entry name" value="ACTIN-HISTIDINE N-METHYLTRANSFERASE"/>
    <property type="match status" value="1"/>
</dbReference>
<dbReference type="Proteomes" id="UP000030765">
    <property type="component" value="Unassembled WGS sequence"/>
</dbReference>
<dbReference type="PANTHER" id="PTHR13271">
    <property type="entry name" value="UNCHARACTERIZED PUTATIVE METHYLTRANSFERASE"/>
    <property type="match status" value="1"/>
</dbReference>
<dbReference type="InterPro" id="IPR046341">
    <property type="entry name" value="SET_dom_sf"/>
</dbReference>
<dbReference type="STRING" id="74873.A0A084VHB9"/>
<dbReference type="InterPro" id="IPR050600">
    <property type="entry name" value="SETD3_SETD6_MTase"/>
</dbReference>
<dbReference type="VEuPathDB" id="VectorBase:ASIS019033"/>
<dbReference type="SUPFAM" id="SSF82199">
    <property type="entry name" value="SET domain"/>
    <property type="match status" value="1"/>
</dbReference>
<dbReference type="EnsemblMetazoa" id="ASIC004659-RA">
    <property type="protein sequence ID" value="ASIC004659-PA"/>
    <property type="gene ID" value="ASIC004659"/>
</dbReference>
<dbReference type="EC" id="2.1.1.85" evidence="4"/>
<dbReference type="GO" id="GO:0032259">
    <property type="term" value="P:methylation"/>
    <property type="evidence" value="ECO:0007669"/>
    <property type="project" value="UniProtKB-KW"/>
</dbReference>
<evidence type="ECO:0000313" key="6">
    <source>
        <dbReference type="EnsemblMetazoa" id="ASIC004659-PA"/>
    </source>
</evidence>
<dbReference type="InterPro" id="IPR025785">
    <property type="entry name" value="SETD3"/>
</dbReference>
<evidence type="ECO:0000256" key="3">
    <source>
        <dbReference type="ARBA" id="ARBA00022691"/>
    </source>
</evidence>
<accession>A0A084VHB9</accession>
<organism evidence="6 7">
    <name type="scientific">Anopheles sinensis</name>
    <name type="common">Mosquito</name>
    <dbReference type="NCBI Taxonomy" id="74873"/>
    <lineage>
        <taxon>Eukaryota</taxon>
        <taxon>Metazoa</taxon>
        <taxon>Ecdysozoa</taxon>
        <taxon>Arthropoda</taxon>
        <taxon>Hexapoda</taxon>
        <taxon>Insecta</taxon>
        <taxon>Pterygota</taxon>
        <taxon>Neoptera</taxon>
        <taxon>Endopterygota</taxon>
        <taxon>Diptera</taxon>
        <taxon>Nematocera</taxon>
        <taxon>Culicoidea</taxon>
        <taxon>Culicidae</taxon>
        <taxon>Anophelinae</taxon>
        <taxon>Anopheles</taxon>
    </lineage>
</organism>